<dbReference type="AlphaFoldDB" id="A0A1F6DEY9"/>
<proteinExistence type="predicted"/>
<keyword evidence="1" id="KW-0812">Transmembrane</keyword>
<protein>
    <submittedName>
        <fullName evidence="2">Uncharacterized protein</fullName>
    </submittedName>
</protein>
<keyword evidence="1" id="KW-1133">Transmembrane helix</keyword>
<name>A0A1F6DEY9_9BACT</name>
<reference evidence="2 3" key="1">
    <citation type="journal article" date="2016" name="Nat. Commun.">
        <title>Thousands of microbial genomes shed light on interconnected biogeochemical processes in an aquifer system.</title>
        <authorList>
            <person name="Anantharaman K."/>
            <person name="Brown C.T."/>
            <person name="Hug L.A."/>
            <person name="Sharon I."/>
            <person name="Castelle C.J."/>
            <person name="Probst A.J."/>
            <person name="Thomas B.C."/>
            <person name="Singh A."/>
            <person name="Wilkins M.J."/>
            <person name="Karaoz U."/>
            <person name="Brodie E.L."/>
            <person name="Williams K.H."/>
            <person name="Hubbard S.S."/>
            <person name="Banfield J.F."/>
        </authorList>
    </citation>
    <scope>NUCLEOTIDE SEQUENCE [LARGE SCALE GENOMIC DNA]</scope>
</reference>
<gene>
    <name evidence="2" type="ORF">A2765_00780</name>
</gene>
<dbReference type="EMBL" id="MFLA01000015">
    <property type="protein sequence ID" value="OGG59985.1"/>
    <property type="molecule type" value="Genomic_DNA"/>
</dbReference>
<comment type="caution">
    <text evidence="2">The sequence shown here is derived from an EMBL/GenBank/DDBJ whole genome shotgun (WGS) entry which is preliminary data.</text>
</comment>
<dbReference type="Proteomes" id="UP000176377">
    <property type="component" value="Unassembled WGS sequence"/>
</dbReference>
<accession>A0A1F6DEY9</accession>
<evidence type="ECO:0000313" key="3">
    <source>
        <dbReference type="Proteomes" id="UP000176377"/>
    </source>
</evidence>
<evidence type="ECO:0000256" key="1">
    <source>
        <dbReference type="SAM" id="Phobius"/>
    </source>
</evidence>
<feature type="transmembrane region" description="Helical" evidence="1">
    <location>
        <begin position="7"/>
        <end position="26"/>
    </location>
</feature>
<keyword evidence="1" id="KW-0472">Membrane</keyword>
<feature type="transmembrane region" description="Helical" evidence="1">
    <location>
        <begin position="38"/>
        <end position="59"/>
    </location>
</feature>
<sequence>MTLFFRNLVIVAVAMTGYVLVHNYFWGTPFPSMMPHGWTTILAAWLILALLLSVIPAFIENIKASRKWGA</sequence>
<evidence type="ECO:0000313" key="2">
    <source>
        <dbReference type="EMBL" id="OGG59985.1"/>
    </source>
</evidence>
<organism evidence="2 3">
    <name type="scientific">Candidatus Kaiserbacteria bacterium RIFCSPHIGHO2_01_FULL_56_24</name>
    <dbReference type="NCBI Taxonomy" id="1798487"/>
    <lineage>
        <taxon>Bacteria</taxon>
        <taxon>Candidatus Kaiseribacteriota</taxon>
    </lineage>
</organism>